<keyword evidence="1" id="KW-1133">Transmembrane helix</keyword>
<feature type="transmembrane region" description="Helical" evidence="1">
    <location>
        <begin position="12"/>
        <end position="29"/>
    </location>
</feature>
<feature type="transmembrane region" description="Helical" evidence="1">
    <location>
        <begin position="94"/>
        <end position="113"/>
    </location>
</feature>
<keyword evidence="3" id="KW-1185">Reference proteome</keyword>
<sequence>MSAKRESHPFWGSNAPLSTLASAALMIIASARLAFAITAAGALIWVYGIAALVAAFAKPILPLKGRDIVWVFLSSFLSSIYLMLFYFISPYLAMETLFIIILVPLSFIGSGVCRRIADIEPEEAITKSLIEALVLGGLFIAMALIREPLGFGSLSLPGGSQGIVELFRLGDDLYFPISIIVGSSGGLLLLGYGLALFRRFKKQWEDDQ</sequence>
<reference evidence="3" key="1">
    <citation type="submission" date="2009-12" db="EMBL/GenBank/DDBJ databases">
        <title>Complete sequence of Treponema primitia strain ZAS-2.</title>
        <authorList>
            <person name="Tetu S.G."/>
            <person name="Matson E."/>
            <person name="Ren Q."/>
            <person name="Seshadri R."/>
            <person name="Elbourne L."/>
            <person name="Hassan K.A."/>
            <person name="Durkin A."/>
            <person name="Radune D."/>
            <person name="Mohamoud Y."/>
            <person name="Shay R."/>
            <person name="Jin S."/>
            <person name="Zhang X."/>
            <person name="Lucey K."/>
            <person name="Ballor N.R."/>
            <person name="Ottesen E."/>
            <person name="Rosenthal R."/>
            <person name="Allen A."/>
            <person name="Leadbetter J.R."/>
            <person name="Paulsen I.T."/>
        </authorList>
    </citation>
    <scope>NUCLEOTIDE SEQUENCE [LARGE SCALE GENOMIC DNA]</scope>
    <source>
        <strain evidence="3">ATCC BAA-887 / DSM 12427 / ZAS-2</strain>
    </source>
</reference>
<dbReference type="OrthoDB" id="362310at2"/>
<dbReference type="RefSeq" id="WP_015708378.1">
    <property type="nucleotide sequence ID" value="NC_015578.1"/>
</dbReference>
<dbReference type="eggNOG" id="ENOG5032C3T">
    <property type="taxonomic scope" value="Bacteria"/>
</dbReference>
<proteinExistence type="predicted"/>
<name>F5YM37_TREPZ</name>
<dbReference type="EMBL" id="CP001843">
    <property type="protein sequence ID" value="AEF84509.1"/>
    <property type="molecule type" value="Genomic_DNA"/>
</dbReference>
<organism evidence="2 3">
    <name type="scientific">Treponema primitia (strain ATCC BAA-887 / DSM 12427 / ZAS-2)</name>
    <dbReference type="NCBI Taxonomy" id="545694"/>
    <lineage>
        <taxon>Bacteria</taxon>
        <taxon>Pseudomonadati</taxon>
        <taxon>Spirochaetota</taxon>
        <taxon>Spirochaetia</taxon>
        <taxon>Spirochaetales</taxon>
        <taxon>Treponemataceae</taxon>
        <taxon>Treponema</taxon>
    </lineage>
</organism>
<dbReference type="AlphaFoldDB" id="F5YM37"/>
<feature type="transmembrane region" description="Helical" evidence="1">
    <location>
        <begin position="68"/>
        <end position="88"/>
    </location>
</feature>
<keyword evidence="1" id="KW-0472">Membrane</keyword>
<dbReference type="STRING" id="545694.TREPR_1749"/>
<accession>F5YM37</accession>
<evidence type="ECO:0000256" key="1">
    <source>
        <dbReference type="SAM" id="Phobius"/>
    </source>
</evidence>
<dbReference type="KEGG" id="tpi:TREPR_1749"/>
<dbReference type="Proteomes" id="UP000009223">
    <property type="component" value="Chromosome"/>
</dbReference>
<protein>
    <submittedName>
        <fullName evidence="2">Putative membrane protein</fullName>
    </submittedName>
</protein>
<gene>
    <name evidence="2" type="ordered locus">TREPR_1749</name>
</gene>
<reference evidence="2 3" key="2">
    <citation type="journal article" date="2011" name="ISME J.">
        <title>RNA-seq reveals cooperative metabolic interactions between two termite-gut spirochete species in co-culture.</title>
        <authorList>
            <person name="Rosenthal A.Z."/>
            <person name="Matson E.G."/>
            <person name="Eldar A."/>
            <person name="Leadbetter J.R."/>
        </authorList>
    </citation>
    <scope>NUCLEOTIDE SEQUENCE [LARGE SCALE GENOMIC DNA]</scope>
    <source>
        <strain evidence="3">ATCC BAA-887 / DSM 12427 / ZAS-2</strain>
    </source>
</reference>
<dbReference type="HOGENOM" id="CLU_1299263_0_0_12"/>
<evidence type="ECO:0000313" key="2">
    <source>
        <dbReference type="EMBL" id="AEF84509.1"/>
    </source>
</evidence>
<feature type="transmembrane region" description="Helical" evidence="1">
    <location>
        <begin position="173"/>
        <end position="197"/>
    </location>
</feature>
<feature type="transmembrane region" description="Helical" evidence="1">
    <location>
        <begin position="125"/>
        <end position="145"/>
    </location>
</feature>
<keyword evidence="1" id="KW-0812">Transmembrane</keyword>
<evidence type="ECO:0000313" key="3">
    <source>
        <dbReference type="Proteomes" id="UP000009223"/>
    </source>
</evidence>
<feature type="transmembrane region" description="Helical" evidence="1">
    <location>
        <begin position="35"/>
        <end position="56"/>
    </location>
</feature>